<feature type="compositionally biased region" description="Low complexity" evidence="1">
    <location>
        <begin position="230"/>
        <end position="242"/>
    </location>
</feature>
<dbReference type="EMBL" id="KV454291">
    <property type="protein sequence ID" value="ODQ75149.1"/>
    <property type="molecule type" value="Genomic_DNA"/>
</dbReference>
<sequence>MATFALSSKKAGSSLESLRMAALQSRAKPRVPSLSKAAASAFEQDSEVMDDELARRIRSERTPSPDGQANESFDSISTSLSSILEPKVQADAVVALSDLSRAGLSYQDLLTYGGINAQFLSMLVSSVSLPSSSPTTETSKRADTSMSSPAQKSDVFSDDRDVHGGGEKALAELSSAGLSCNDMVQLGGLHPLFLAQLISQMSSSLQNHAQLLEQAMAIVQEAAATLSAAPSSIPSSGAATPTHSMSVTPVTSAATQNLAPLRSGKTEPSSSGKVEARASAISSDSQQPVIAALSAGKTLRNRIVSNGQSGVSISTNSVSVSRTLRRRPTAMDLDATSNQNIKFGSDRSNGKMVIEMSDSDESDAEGGKK</sequence>
<feature type="region of interest" description="Disordered" evidence="1">
    <location>
        <begin position="336"/>
        <end position="369"/>
    </location>
</feature>
<dbReference type="AlphaFoldDB" id="A0A1E3QBR9"/>
<gene>
    <name evidence="2" type="ORF">LIPSTDRAFT_103203</name>
</gene>
<organism evidence="2 3">
    <name type="scientific">Lipomyces starkeyi NRRL Y-11557</name>
    <dbReference type="NCBI Taxonomy" id="675824"/>
    <lineage>
        <taxon>Eukaryota</taxon>
        <taxon>Fungi</taxon>
        <taxon>Dikarya</taxon>
        <taxon>Ascomycota</taxon>
        <taxon>Saccharomycotina</taxon>
        <taxon>Lipomycetes</taxon>
        <taxon>Lipomycetales</taxon>
        <taxon>Lipomycetaceae</taxon>
        <taxon>Lipomyces</taxon>
    </lineage>
</organism>
<feature type="region of interest" description="Disordered" evidence="1">
    <location>
        <begin position="25"/>
        <end position="73"/>
    </location>
</feature>
<feature type="compositionally biased region" description="Polar residues" evidence="1">
    <location>
        <begin position="243"/>
        <end position="258"/>
    </location>
</feature>
<evidence type="ECO:0000313" key="2">
    <source>
        <dbReference type="EMBL" id="ODQ75149.1"/>
    </source>
</evidence>
<reference evidence="2 3" key="1">
    <citation type="journal article" date="2016" name="Proc. Natl. Acad. Sci. U.S.A.">
        <title>Comparative genomics of biotechnologically important yeasts.</title>
        <authorList>
            <person name="Riley R."/>
            <person name="Haridas S."/>
            <person name="Wolfe K.H."/>
            <person name="Lopes M.R."/>
            <person name="Hittinger C.T."/>
            <person name="Goeker M."/>
            <person name="Salamov A.A."/>
            <person name="Wisecaver J.H."/>
            <person name="Long T.M."/>
            <person name="Calvey C.H."/>
            <person name="Aerts A.L."/>
            <person name="Barry K.W."/>
            <person name="Choi C."/>
            <person name="Clum A."/>
            <person name="Coughlan A.Y."/>
            <person name="Deshpande S."/>
            <person name="Douglass A.P."/>
            <person name="Hanson S.J."/>
            <person name="Klenk H.-P."/>
            <person name="LaButti K.M."/>
            <person name="Lapidus A."/>
            <person name="Lindquist E.A."/>
            <person name="Lipzen A.M."/>
            <person name="Meier-Kolthoff J.P."/>
            <person name="Ohm R.A."/>
            <person name="Otillar R.P."/>
            <person name="Pangilinan J.L."/>
            <person name="Peng Y."/>
            <person name="Rokas A."/>
            <person name="Rosa C.A."/>
            <person name="Scheuner C."/>
            <person name="Sibirny A.A."/>
            <person name="Slot J.C."/>
            <person name="Stielow J.B."/>
            <person name="Sun H."/>
            <person name="Kurtzman C.P."/>
            <person name="Blackwell M."/>
            <person name="Grigoriev I.V."/>
            <person name="Jeffries T.W."/>
        </authorList>
    </citation>
    <scope>NUCLEOTIDE SEQUENCE [LARGE SCALE GENOMIC DNA]</scope>
    <source>
        <strain evidence="2 3">NRRL Y-11557</strain>
    </source>
</reference>
<dbReference type="OrthoDB" id="10388265at2759"/>
<protein>
    <submittedName>
        <fullName evidence="2">Uncharacterized protein</fullName>
    </submittedName>
</protein>
<keyword evidence="3" id="KW-1185">Reference proteome</keyword>
<feature type="compositionally biased region" description="Basic and acidic residues" evidence="1">
    <location>
        <begin position="52"/>
        <end position="63"/>
    </location>
</feature>
<accession>A0A1E3QBR9</accession>
<feature type="region of interest" description="Disordered" evidence="1">
    <location>
        <begin position="130"/>
        <end position="163"/>
    </location>
</feature>
<evidence type="ECO:0000256" key="1">
    <source>
        <dbReference type="SAM" id="MobiDB-lite"/>
    </source>
</evidence>
<name>A0A1E3QBR9_LIPST</name>
<evidence type="ECO:0000313" key="3">
    <source>
        <dbReference type="Proteomes" id="UP000094385"/>
    </source>
</evidence>
<feature type="region of interest" description="Disordered" evidence="1">
    <location>
        <begin position="230"/>
        <end position="281"/>
    </location>
</feature>
<feature type="compositionally biased region" description="Acidic residues" evidence="1">
    <location>
        <begin position="357"/>
        <end position="369"/>
    </location>
</feature>
<dbReference type="Proteomes" id="UP000094385">
    <property type="component" value="Unassembled WGS sequence"/>
</dbReference>
<proteinExistence type="predicted"/>